<name>W2S2Y9_CYPE1</name>
<gene>
    <name evidence="3" type="ORF">HMPREF1541_02215</name>
</gene>
<evidence type="ECO:0000256" key="1">
    <source>
        <dbReference type="SAM" id="MobiDB-lite"/>
    </source>
</evidence>
<dbReference type="EMBL" id="KB822718">
    <property type="protein sequence ID" value="ETN43057.1"/>
    <property type="molecule type" value="Genomic_DNA"/>
</dbReference>
<protein>
    <recommendedName>
        <fullName evidence="2">Metallo-beta-lactamase domain-containing protein</fullName>
    </recommendedName>
</protein>
<sequence length="343" mass="38963">MCRPLAGDAVLEDRPPSRTSPECPFAIRQLDQSSYLIRENDSFGEHPHIYAKIFIQPDGQGVIVLSDTGVGTNTSKRNIWTLLESAINPGSKLPYLVILSHCHYDHILGLGQLPSNVDVSVVASSYAPSFITPYSKLQQHSLCDFYSLAAPRYEISIWAHDQERLSFRDLDLDLDIRLLHTPGHTPDSLSWYHSKSRTLFVGDSFYQQTSYDTRTAPWGEEKSAPIIFTPEGNIFDWWGSLKTLIAFVEHENETADTERPLVRLGAGHVTASAEAYGFLLRVRAFAGRVMRDEIHSERMPDRQGLQVRHWKEDKDDRTAEFSLVAPLKLVDDARRQIPKDEWQ</sequence>
<dbReference type="Gene3D" id="3.60.15.10">
    <property type="entry name" value="Ribonuclease Z/Hydroxyacylglutathione hydrolase-like"/>
    <property type="match status" value="1"/>
</dbReference>
<dbReference type="PANTHER" id="PTHR42951">
    <property type="entry name" value="METALLO-BETA-LACTAMASE DOMAIN-CONTAINING"/>
    <property type="match status" value="1"/>
</dbReference>
<reference evidence="3 4" key="1">
    <citation type="submission" date="2013-03" db="EMBL/GenBank/DDBJ databases">
        <title>The Genome Sequence of Phialophora europaea CBS 101466.</title>
        <authorList>
            <consortium name="The Broad Institute Genomics Platform"/>
            <person name="Cuomo C."/>
            <person name="de Hoog S."/>
            <person name="Gorbushina A."/>
            <person name="Walker B."/>
            <person name="Young S.K."/>
            <person name="Zeng Q."/>
            <person name="Gargeya S."/>
            <person name="Fitzgerald M."/>
            <person name="Haas B."/>
            <person name="Abouelleil A."/>
            <person name="Allen A.W."/>
            <person name="Alvarado L."/>
            <person name="Arachchi H.M."/>
            <person name="Berlin A.M."/>
            <person name="Chapman S.B."/>
            <person name="Gainer-Dewar J."/>
            <person name="Goldberg J."/>
            <person name="Griggs A."/>
            <person name="Gujja S."/>
            <person name="Hansen M."/>
            <person name="Howarth C."/>
            <person name="Imamovic A."/>
            <person name="Ireland A."/>
            <person name="Larimer J."/>
            <person name="McCowan C."/>
            <person name="Murphy C."/>
            <person name="Pearson M."/>
            <person name="Poon T.W."/>
            <person name="Priest M."/>
            <person name="Roberts A."/>
            <person name="Saif S."/>
            <person name="Shea T."/>
            <person name="Sisk P."/>
            <person name="Sykes S."/>
            <person name="Wortman J."/>
            <person name="Nusbaum C."/>
            <person name="Birren B."/>
        </authorList>
    </citation>
    <scope>NUCLEOTIDE SEQUENCE [LARGE SCALE GENOMIC DNA]</scope>
    <source>
        <strain evidence="3 4">CBS 101466</strain>
    </source>
</reference>
<evidence type="ECO:0000313" key="3">
    <source>
        <dbReference type="EMBL" id="ETN43057.1"/>
    </source>
</evidence>
<dbReference type="Proteomes" id="UP000030752">
    <property type="component" value="Unassembled WGS sequence"/>
</dbReference>
<dbReference type="PANTHER" id="PTHR42951:SF4">
    <property type="entry name" value="ACYL-COENZYME A THIOESTERASE MBLAC2"/>
    <property type="match status" value="1"/>
</dbReference>
<dbReference type="SMART" id="SM00849">
    <property type="entry name" value="Lactamase_B"/>
    <property type="match status" value="1"/>
</dbReference>
<accession>W2S2Y9</accession>
<dbReference type="STRING" id="1220924.W2S2Y9"/>
<dbReference type="AlphaFoldDB" id="W2S2Y9"/>
<dbReference type="OrthoDB" id="3341310at2759"/>
<feature type="domain" description="Metallo-beta-lactamase" evidence="2">
    <location>
        <begin position="31"/>
        <end position="268"/>
    </location>
</feature>
<dbReference type="InterPro" id="IPR001279">
    <property type="entry name" value="Metallo-B-lactamas"/>
</dbReference>
<dbReference type="InterPro" id="IPR050855">
    <property type="entry name" value="NDM-1-like"/>
</dbReference>
<feature type="region of interest" description="Disordered" evidence="1">
    <location>
        <begin position="1"/>
        <end position="23"/>
    </location>
</feature>
<dbReference type="InParanoid" id="W2S2Y9"/>
<evidence type="ECO:0000259" key="2">
    <source>
        <dbReference type="SMART" id="SM00849"/>
    </source>
</evidence>
<dbReference type="RefSeq" id="XP_008714793.1">
    <property type="nucleotide sequence ID" value="XM_008716571.1"/>
</dbReference>
<proteinExistence type="predicted"/>
<evidence type="ECO:0000313" key="4">
    <source>
        <dbReference type="Proteomes" id="UP000030752"/>
    </source>
</evidence>
<dbReference type="GeneID" id="19969554"/>
<dbReference type="Pfam" id="PF00753">
    <property type="entry name" value="Lactamase_B"/>
    <property type="match status" value="1"/>
</dbReference>
<keyword evidence="4" id="KW-1185">Reference proteome</keyword>
<dbReference type="HOGENOM" id="CLU_073674_0_0_1"/>
<dbReference type="SUPFAM" id="SSF56281">
    <property type="entry name" value="Metallo-hydrolase/oxidoreductase"/>
    <property type="match status" value="1"/>
</dbReference>
<organism evidence="3 4">
    <name type="scientific">Cyphellophora europaea (strain CBS 101466)</name>
    <name type="common">Phialophora europaea</name>
    <dbReference type="NCBI Taxonomy" id="1220924"/>
    <lineage>
        <taxon>Eukaryota</taxon>
        <taxon>Fungi</taxon>
        <taxon>Dikarya</taxon>
        <taxon>Ascomycota</taxon>
        <taxon>Pezizomycotina</taxon>
        <taxon>Eurotiomycetes</taxon>
        <taxon>Chaetothyriomycetidae</taxon>
        <taxon>Chaetothyriales</taxon>
        <taxon>Cyphellophoraceae</taxon>
        <taxon>Cyphellophora</taxon>
    </lineage>
</organism>
<dbReference type="eggNOG" id="ENOG502S1UX">
    <property type="taxonomic scope" value="Eukaryota"/>
</dbReference>
<dbReference type="VEuPathDB" id="FungiDB:HMPREF1541_02215"/>
<dbReference type="InterPro" id="IPR036866">
    <property type="entry name" value="RibonucZ/Hydroxyglut_hydro"/>
</dbReference>